<evidence type="ECO:0000256" key="4">
    <source>
        <dbReference type="PIRSR" id="PIRSR000858-1"/>
    </source>
</evidence>
<comment type="catalytic activity">
    <reaction evidence="3">
        <text>a 3-oxo acid + succinyl-CoA = a 3-oxoacyl-CoA + succinate</text>
        <dbReference type="Rhea" id="RHEA:24564"/>
        <dbReference type="ChEBI" id="CHEBI:30031"/>
        <dbReference type="ChEBI" id="CHEBI:35973"/>
        <dbReference type="ChEBI" id="CHEBI:57292"/>
        <dbReference type="ChEBI" id="CHEBI:90726"/>
        <dbReference type="EC" id="2.8.3.5"/>
    </reaction>
</comment>
<comment type="pathway">
    <text evidence="3">Ketone metabolism; succinyl-CoA degradation; acetoacetyl-CoA from succinyl-CoA: step 1/1.</text>
</comment>
<dbReference type="InterPro" id="IPR037171">
    <property type="entry name" value="NagB/RpiA_transferase-like"/>
</dbReference>
<evidence type="ECO:0000256" key="3">
    <source>
        <dbReference type="PIRNR" id="PIRNR000858"/>
    </source>
</evidence>
<dbReference type="InterPro" id="IPR012791">
    <property type="entry name" value="3-oxoacid_CoA-transf_B"/>
</dbReference>
<dbReference type="EC" id="2.8.3.5" evidence="3"/>
<dbReference type="Pfam" id="PF01144">
    <property type="entry name" value="CoA_trans"/>
    <property type="match status" value="2"/>
</dbReference>
<comment type="caution">
    <text evidence="5">The sequence shown here is derived from an EMBL/GenBank/DDBJ whole genome shotgun (WGS) entry which is preliminary data.</text>
</comment>
<dbReference type="PIRSF" id="PIRSF000858">
    <property type="entry name" value="SCOT-t"/>
    <property type="match status" value="1"/>
</dbReference>
<dbReference type="PANTHER" id="PTHR13707">
    <property type="entry name" value="KETOACID-COENZYME A TRANSFERASE"/>
    <property type="match status" value="1"/>
</dbReference>
<dbReference type="InterPro" id="IPR014388">
    <property type="entry name" value="3-oxoacid_CoA-transferase"/>
</dbReference>
<dbReference type="EMBL" id="CAICTM010000708">
    <property type="protein sequence ID" value="CAB9515339.1"/>
    <property type="molecule type" value="Genomic_DNA"/>
</dbReference>
<dbReference type="InterPro" id="IPR004165">
    <property type="entry name" value="CoA_trans_fam_I"/>
</dbReference>
<sequence length="517" mass="54933">MMFLSLRRATVFHSKARTSHGRISYRSISKLVNSAQEALADLDLHGATVAVGGFGLGGNPETLLQELSQFPQASNLTVASLTGGVDGKGIGLLLESNKVKRLISSYVGENKFLEQSFFGGDLEVELTPQGTIAARLHAAGAGMPAFYTPTGAGTIYALGGIPIKYKKESPNHEVDIASPPRETRVFDGVEYVLETALKTDLALVKAYKADTEGNLVFRGTSRNANPECAMSGKMCVVEAEHIVQPGELHPDEINLPGVYVNRVIAASKNDKPIERLRLQDTSNKKGGVVKGGRGRIMRRAAKEFKNGMYCNLGIGLPTLCSNYIPDGVTISLQAENGLMGIGPYPATEEEADADYINAGKETITARPGASTFSSFCSFNMIRGGHIDLTILGGLQCSAAGDLASWIVPGKILKGMGGAMDLVGAPNSKVVVTMDHTAKDGSPKIMEECSLPLTGRQVVDRIITDMGVFDCNKEPGGGLTLVEIAPGISVDDVRKATGCDFKVVPEPVPLMDDMVDEE</sequence>
<evidence type="ECO:0000313" key="6">
    <source>
        <dbReference type="Proteomes" id="UP001153069"/>
    </source>
</evidence>
<name>A0A9N8E9X4_9STRA</name>
<feature type="active site" description="5-glutamyl coenzyme A thioester intermediate" evidence="4">
    <location>
        <position position="335"/>
    </location>
</feature>
<dbReference type="PANTHER" id="PTHR13707:SF60">
    <property type="entry name" value="ACETATE COA-TRANSFERASE SUBUNIT ALPHA"/>
    <property type="match status" value="1"/>
</dbReference>
<reference evidence="5" key="1">
    <citation type="submission" date="2020-06" db="EMBL/GenBank/DDBJ databases">
        <authorList>
            <consortium name="Plant Systems Biology data submission"/>
        </authorList>
    </citation>
    <scope>NUCLEOTIDE SEQUENCE</scope>
    <source>
        <strain evidence="5">D6</strain>
    </source>
</reference>
<evidence type="ECO:0000256" key="2">
    <source>
        <dbReference type="ARBA" id="ARBA00022679"/>
    </source>
</evidence>
<gene>
    <name evidence="5" type="ORF">SEMRO_709_G190830.1</name>
</gene>
<dbReference type="SUPFAM" id="SSF100950">
    <property type="entry name" value="NagB/RpiA/CoA transferase-like"/>
    <property type="match status" value="2"/>
</dbReference>
<keyword evidence="2 3" id="KW-0808">Transferase</keyword>
<dbReference type="AlphaFoldDB" id="A0A9N8E9X4"/>
<organism evidence="5 6">
    <name type="scientific">Seminavis robusta</name>
    <dbReference type="NCBI Taxonomy" id="568900"/>
    <lineage>
        <taxon>Eukaryota</taxon>
        <taxon>Sar</taxon>
        <taxon>Stramenopiles</taxon>
        <taxon>Ochrophyta</taxon>
        <taxon>Bacillariophyta</taxon>
        <taxon>Bacillariophyceae</taxon>
        <taxon>Bacillariophycidae</taxon>
        <taxon>Naviculales</taxon>
        <taxon>Naviculaceae</taxon>
        <taxon>Seminavis</taxon>
    </lineage>
</organism>
<dbReference type="Proteomes" id="UP001153069">
    <property type="component" value="Unassembled WGS sequence"/>
</dbReference>
<dbReference type="GO" id="GO:0046952">
    <property type="term" value="P:ketone body catabolic process"/>
    <property type="evidence" value="ECO:0007669"/>
    <property type="project" value="InterPro"/>
</dbReference>
<dbReference type="Gene3D" id="3.40.1080.10">
    <property type="entry name" value="Glutaconate Coenzyme A-transferase"/>
    <property type="match status" value="2"/>
</dbReference>
<evidence type="ECO:0000256" key="1">
    <source>
        <dbReference type="ARBA" id="ARBA00007154"/>
    </source>
</evidence>
<proteinExistence type="inferred from homology"/>
<dbReference type="SMART" id="SM00882">
    <property type="entry name" value="CoA_trans"/>
    <property type="match status" value="2"/>
</dbReference>
<comment type="function">
    <text evidence="3">Key enzyme for ketone body catabolism. Transfers the CoA moiety from succinate to acetoacetate. Formation of the enzyme-CoA intermediate proceeds via an unstable anhydride species formed between the carboxylate groups of the enzyme and substrate.</text>
</comment>
<dbReference type="GO" id="GO:0008260">
    <property type="term" value="F:succinyl-CoA:3-oxo-acid CoA-transferase activity"/>
    <property type="evidence" value="ECO:0007669"/>
    <property type="project" value="UniProtKB-EC"/>
</dbReference>
<dbReference type="NCBIfam" id="TIGR02428">
    <property type="entry name" value="pcaJ_scoB_fam"/>
    <property type="match status" value="1"/>
</dbReference>
<evidence type="ECO:0000313" key="5">
    <source>
        <dbReference type="EMBL" id="CAB9515339.1"/>
    </source>
</evidence>
<dbReference type="OrthoDB" id="1933379at2759"/>
<keyword evidence="3" id="KW-0496">Mitochondrion</keyword>
<protein>
    <recommendedName>
        <fullName evidence="3">Succinyl-CoA:3-ketoacid-coenzyme A transferase</fullName>
        <ecNumber evidence="3">2.8.3.5</ecNumber>
    </recommendedName>
</protein>
<accession>A0A9N8E9X4</accession>
<comment type="similarity">
    <text evidence="1 3">Belongs to the 3-oxoacid CoA-transferase family.</text>
</comment>
<keyword evidence="6" id="KW-1185">Reference proteome</keyword>